<comment type="subcellular location">
    <subcellularLocation>
        <location evidence="2">Cytoplasm</location>
    </subcellularLocation>
    <subcellularLocation>
        <location evidence="1">Nucleus</location>
    </subcellularLocation>
</comment>
<keyword evidence="7" id="KW-0805">Transcription regulation</keyword>
<proteinExistence type="predicted"/>
<keyword evidence="6" id="KW-0832">Ubl conjugation</keyword>
<feature type="compositionally biased region" description="Low complexity" evidence="10">
    <location>
        <begin position="82"/>
        <end position="91"/>
    </location>
</feature>
<keyword evidence="5" id="KW-0597">Phosphoprotein</keyword>
<accession>A0ABM0M1T5</accession>
<keyword evidence="8" id="KW-0804">Transcription</keyword>
<evidence type="ECO:0000256" key="9">
    <source>
        <dbReference type="ARBA" id="ARBA00023242"/>
    </source>
</evidence>
<feature type="region of interest" description="Disordered" evidence="10">
    <location>
        <begin position="57"/>
        <end position="112"/>
    </location>
</feature>
<dbReference type="Proteomes" id="UP000694865">
    <property type="component" value="Unplaced"/>
</dbReference>
<evidence type="ECO:0000313" key="12">
    <source>
        <dbReference type="Proteomes" id="UP000694865"/>
    </source>
</evidence>
<evidence type="ECO:0000256" key="2">
    <source>
        <dbReference type="ARBA" id="ARBA00004496"/>
    </source>
</evidence>
<evidence type="ECO:0000256" key="4">
    <source>
        <dbReference type="ARBA" id="ARBA00022499"/>
    </source>
</evidence>
<keyword evidence="3" id="KW-0963">Cytoplasm</keyword>
<evidence type="ECO:0000256" key="8">
    <source>
        <dbReference type="ARBA" id="ARBA00023163"/>
    </source>
</evidence>
<keyword evidence="9" id="KW-0539">Nucleus</keyword>
<keyword evidence="4" id="KW-1017">Isopeptide bond</keyword>
<keyword evidence="12" id="KW-1185">Reference proteome</keyword>
<dbReference type="GeneID" id="102801661"/>
<evidence type="ECO:0000256" key="3">
    <source>
        <dbReference type="ARBA" id="ARBA00022490"/>
    </source>
</evidence>
<evidence type="ECO:0000256" key="6">
    <source>
        <dbReference type="ARBA" id="ARBA00022843"/>
    </source>
</evidence>
<reference evidence="13" key="1">
    <citation type="submission" date="2025-08" db="UniProtKB">
        <authorList>
            <consortium name="RefSeq"/>
        </authorList>
    </citation>
    <scope>IDENTIFICATION</scope>
    <source>
        <tissue evidence="13">Testes</tissue>
    </source>
</reference>
<evidence type="ECO:0000256" key="7">
    <source>
        <dbReference type="ARBA" id="ARBA00023015"/>
    </source>
</evidence>
<dbReference type="PANTHER" id="PTHR31169:SF8">
    <property type="entry name" value="ZINC-FINGER DOMAIN OF MONOAMINE-OXIDASE A REPRESSOR R1 PROTEIN"/>
    <property type="match status" value="1"/>
</dbReference>
<dbReference type="InterPro" id="IPR018866">
    <property type="entry name" value="Znf-4CXXC_R1"/>
</dbReference>
<dbReference type="Pfam" id="PF10497">
    <property type="entry name" value="zf-4CXXC_R1"/>
    <property type="match status" value="1"/>
</dbReference>
<gene>
    <name evidence="13" type="primary">LOC102801661</name>
</gene>
<feature type="domain" description="Zinc-finger" evidence="11">
    <location>
        <begin position="187"/>
        <end position="285"/>
    </location>
</feature>
<feature type="compositionally biased region" description="Acidic residues" evidence="10">
    <location>
        <begin position="102"/>
        <end position="111"/>
    </location>
</feature>
<name>A0ABM0M1T5_SACKO</name>
<evidence type="ECO:0000256" key="5">
    <source>
        <dbReference type="ARBA" id="ARBA00022553"/>
    </source>
</evidence>
<organism evidence="12 13">
    <name type="scientific">Saccoglossus kowalevskii</name>
    <name type="common">Acorn worm</name>
    <dbReference type="NCBI Taxonomy" id="10224"/>
    <lineage>
        <taxon>Eukaryota</taxon>
        <taxon>Metazoa</taxon>
        <taxon>Hemichordata</taxon>
        <taxon>Enteropneusta</taxon>
        <taxon>Harrimaniidae</taxon>
        <taxon>Saccoglossus</taxon>
    </lineage>
</organism>
<evidence type="ECO:0000313" key="13">
    <source>
        <dbReference type="RefSeq" id="XP_006813976.1"/>
    </source>
</evidence>
<dbReference type="InterPro" id="IPR040221">
    <property type="entry name" value="CDCA7/CDA7L"/>
</dbReference>
<dbReference type="PANTHER" id="PTHR31169">
    <property type="entry name" value="OS05G0300700 PROTEIN"/>
    <property type="match status" value="1"/>
</dbReference>
<protein>
    <submittedName>
        <fullName evidence="13">Cell division cycle-associated 7-like protein-like</fullName>
    </submittedName>
</protein>
<evidence type="ECO:0000256" key="10">
    <source>
        <dbReference type="SAM" id="MobiDB-lite"/>
    </source>
</evidence>
<sequence>MGFVYEHICLQATDLSDCESDGEETSYERKRQLNIKENQAMLNQLLAELKKIPGIMPVKKATPKTSRRSFPSEMVEKRRNPPRSARASPPKTRSRTKRVREDVDENGDDDQISSKKVKKLFIRFGPSKTKLKKEGEEEDADEDGDWEFDELPQKRRYSGIVIDDRTADEITDEDLDMVANSVAEKNYDSINGKSCHQCRQKTDDMKTICRSGVCFGVRGQFCGPCLRNRYGEDAKKALKDPNWACPPCRGVCNCSFCRKKTGHHATGILIHLARHSGYDNVKQYLDSFKV</sequence>
<evidence type="ECO:0000259" key="11">
    <source>
        <dbReference type="Pfam" id="PF10497"/>
    </source>
</evidence>
<dbReference type="RefSeq" id="XP_006813976.1">
    <property type="nucleotide sequence ID" value="XM_006813913.1"/>
</dbReference>
<evidence type="ECO:0000256" key="1">
    <source>
        <dbReference type="ARBA" id="ARBA00004123"/>
    </source>
</evidence>